<dbReference type="Gene3D" id="3.40.50.300">
    <property type="entry name" value="P-loop containing nucleotide triphosphate hydrolases"/>
    <property type="match status" value="1"/>
</dbReference>
<dbReference type="GO" id="GO:0016887">
    <property type="term" value="F:ATP hydrolysis activity"/>
    <property type="evidence" value="ECO:0007669"/>
    <property type="project" value="InterPro"/>
</dbReference>
<dbReference type="AlphaFoldDB" id="A0A9D2SU81"/>
<evidence type="ECO:0000256" key="1">
    <source>
        <dbReference type="ARBA" id="ARBA00005417"/>
    </source>
</evidence>
<keyword evidence="2" id="KW-0813">Transport</keyword>
<gene>
    <name evidence="6" type="ORF">H9702_02180</name>
</gene>
<dbReference type="InterPro" id="IPR017871">
    <property type="entry name" value="ABC_transporter-like_CS"/>
</dbReference>
<sequence length="302" mass="33558">MQTYAITTHALSKTYRKTRAVDDVTMNIPRGEIFGLIGENGAGKSTLMKMLAGAIHPTSGSFSLLGNAPEADDFLYQRVGALIEEPGLLPTLSAFENMKAKALAMGVAKERELQDILDICDIGKTGNKRVNAFSLGMKQRLAIAMTLIGDPDLLILDEPSNGIDPRGFEAIRSLLIRLNREQGKTIFISSHQLEELSKLATSYGFMKNGRIVEQLSRAELEDKSKDYLLLRTADSRQAAVCLEELLHIRNYRILNHSDIKITEETDSAALIALLVKHDVPVLECSWHHQSLEQYFFRKNGGE</sequence>
<dbReference type="PANTHER" id="PTHR43335:SF8">
    <property type="entry name" value="ABC TRANSPORTER, ATP-BINDING PROTEIN"/>
    <property type="match status" value="1"/>
</dbReference>
<dbReference type="Pfam" id="PF00005">
    <property type="entry name" value="ABC_tran"/>
    <property type="match status" value="1"/>
</dbReference>
<dbReference type="SMART" id="SM00382">
    <property type="entry name" value="AAA"/>
    <property type="match status" value="1"/>
</dbReference>
<protein>
    <submittedName>
        <fullName evidence="6">ATP-binding cassette domain-containing protein</fullName>
    </submittedName>
</protein>
<comment type="caution">
    <text evidence="6">The sequence shown here is derived from an EMBL/GenBank/DDBJ whole genome shotgun (WGS) entry which is preliminary data.</text>
</comment>
<feature type="domain" description="ABC transporter" evidence="5">
    <location>
        <begin position="6"/>
        <end position="233"/>
    </location>
</feature>
<reference evidence="6" key="2">
    <citation type="submission" date="2021-04" db="EMBL/GenBank/DDBJ databases">
        <authorList>
            <person name="Gilroy R."/>
        </authorList>
    </citation>
    <scope>NUCLEOTIDE SEQUENCE</scope>
    <source>
        <strain evidence="6">CHK187-11901</strain>
    </source>
</reference>
<proteinExistence type="inferred from homology"/>
<keyword evidence="3" id="KW-0547">Nucleotide-binding</keyword>
<evidence type="ECO:0000256" key="2">
    <source>
        <dbReference type="ARBA" id="ARBA00022448"/>
    </source>
</evidence>
<name>A0A9D2SU81_9FIRM</name>
<keyword evidence="4 6" id="KW-0067">ATP-binding</keyword>
<dbReference type="Proteomes" id="UP000823896">
    <property type="component" value="Unassembled WGS sequence"/>
</dbReference>
<organism evidence="6 7">
    <name type="scientific">Candidatus Merdibacter merdavium</name>
    <dbReference type="NCBI Taxonomy" id="2838692"/>
    <lineage>
        <taxon>Bacteria</taxon>
        <taxon>Bacillati</taxon>
        <taxon>Bacillota</taxon>
        <taxon>Erysipelotrichia</taxon>
        <taxon>Erysipelotrichales</taxon>
        <taxon>Erysipelotrichaceae</taxon>
        <taxon>Merdibacter</taxon>
    </lineage>
</organism>
<dbReference type="InterPro" id="IPR027417">
    <property type="entry name" value="P-loop_NTPase"/>
</dbReference>
<evidence type="ECO:0000256" key="3">
    <source>
        <dbReference type="ARBA" id="ARBA00022741"/>
    </source>
</evidence>
<dbReference type="SUPFAM" id="SSF52540">
    <property type="entry name" value="P-loop containing nucleoside triphosphate hydrolases"/>
    <property type="match status" value="1"/>
</dbReference>
<dbReference type="InterPro" id="IPR003439">
    <property type="entry name" value="ABC_transporter-like_ATP-bd"/>
</dbReference>
<dbReference type="PANTHER" id="PTHR43335">
    <property type="entry name" value="ABC TRANSPORTER, ATP-BINDING PROTEIN"/>
    <property type="match status" value="1"/>
</dbReference>
<dbReference type="EMBL" id="DWWM01000010">
    <property type="protein sequence ID" value="HJC35923.1"/>
    <property type="molecule type" value="Genomic_DNA"/>
</dbReference>
<dbReference type="GO" id="GO:0005524">
    <property type="term" value="F:ATP binding"/>
    <property type="evidence" value="ECO:0007669"/>
    <property type="project" value="UniProtKB-KW"/>
</dbReference>
<comment type="similarity">
    <text evidence="1">Belongs to the ABC transporter superfamily.</text>
</comment>
<evidence type="ECO:0000313" key="7">
    <source>
        <dbReference type="Proteomes" id="UP000823896"/>
    </source>
</evidence>
<evidence type="ECO:0000313" key="6">
    <source>
        <dbReference type="EMBL" id="HJC35923.1"/>
    </source>
</evidence>
<evidence type="ECO:0000259" key="5">
    <source>
        <dbReference type="PROSITE" id="PS50893"/>
    </source>
</evidence>
<dbReference type="PROSITE" id="PS00211">
    <property type="entry name" value="ABC_TRANSPORTER_1"/>
    <property type="match status" value="1"/>
</dbReference>
<evidence type="ECO:0000256" key="4">
    <source>
        <dbReference type="ARBA" id="ARBA00022840"/>
    </source>
</evidence>
<accession>A0A9D2SU81</accession>
<dbReference type="InterPro" id="IPR003593">
    <property type="entry name" value="AAA+_ATPase"/>
</dbReference>
<dbReference type="PROSITE" id="PS50893">
    <property type="entry name" value="ABC_TRANSPORTER_2"/>
    <property type="match status" value="1"/>
</dbReference>
<reference evidence="6" key="1">
    <citation type="journal article" date="2021" name="PeerJ">
        <title>Extensive microbial diversity within the chicken gut microbiome revealed by metagenomics and culture.</title>
        <authorList>
            <person name="Gilroy R."/>
            <person name="Ravi A."/>
            <person name="Getino M."/>
            <person name="Pursley I."/>
            <person name="Horton D.L."/>
            <person name="Alikhan N.F."/>
            <person name="Baker D."/>
            <person name="Gharbi K."/>
            <person name="Hall N."/>
            <person name="Watson M."/>
            <person name="Adriaenssens E.M."/>
            <person name="Foster-Nyarko E."/>
            <person name="Jarju S."/>
            <person name="Secka A."/>
            <person name="Antonio M."/>
            <person name="Oren A."/>
            <person name="Chaudhuri R.R."/>
            <person name="La Ragione R."/>
            <person name="Hildebrand F."/>
            <person name="Pallen M.J."/>
        </authorList>
    </citation>
    <scope>NUCLEOTIDE SEQUENCE</scope>
    <source>
        <strain evidence="6">CHK187-11901</strain>
    </source>
</reference>